<evidence type="ECO:0000313" key="7">
    <source>
        <dbReference type="Proteomes" id="UP001527202"/>
    </source>
</evidence>
<dbReference type="GeneID" id="95373576"/>
<dbReference type="Gene3D" id="2.20.230.10">
    <property type="entry name" value="Resuscitation-promoting factor rpfb"/>
    <property type="match status" value="1"/>
</dbReference>
<dbReference type="AlphaFoldDB" id="A0A410WQA8"/>
<proteinExistence type="predicted"/>
<evidence type="ECO:0000259" key="2">
    <source>
        <dbReference type="PROSITE" id="PS51109"/>
    </source>
</evidence>
<dbReference type="PANTHER" id="PTHR21666">
    <property type="entry name" value="PEPTIDASE-RELATED"/>
    <property type="match status" value="1"/>
</dbReference>
<evidence type="ECO:0000259" key="3">
    <source>
        <dbReference type="PROSITE" id="PS51782"/>
    </source>
</evidence>
<evidence type="ECO:0000313" key="4">
    <source>
        <dbReference type="EMBL" id="MCY9599525.1"/>
    </source>
</evidence>
<dbReference type="InterPro" id="IPR050570">
    <property type="entry name" value="Cell_wall_metabolism_enzyme"/>
</dbReference>
<dbReference type="CDD" id="cd00118">
    <property type="entry name" value="LysM"/>
    <property type="match status" value="1"/>
</dbReference>
<dbReference type="Gene3D" id="3.10.350.10">
    <property type="entry name" value="LysM domain"/>
    <property type="match status" value="1"/>
</dbReference>
<dbReference type="EMBL" id="CP026520">
    <property type="protein sequence ID" value="QAV16524.1"/>
    <property type="molecule type" value="Genomic_DNA"/>
</dbReference>
<evidence type="ECO:0000313" key="5">
    <source>
        <dbReference type="EMBL" id="QAV16524.1"/>
    </source>
</evidence>
<dbReference type="SUPFAM" id="SSF54106">
    <property type="entry name" value="LysM domain"/>
    <property type="match status" value="1"/>
</dbReference>
<dbReference type="RefSeq" id="WP_042235620.1">
    <property type="nucleotide sequence ID" value="NZ_CP026520.1"/>
</dbReference>
<evidence type="ECO:0000313" key="6">
    <source>
        <dbReference type="Proteomes" id="UP000288943"/>
    </source>
</evidence>
<evidence type="ECO:0000256" key="1">
    <source>
        <dbReference type="ARBA" id="ARBA00022729"/>
    </source>
</evidence>
<dbReference type="SMART" id="SM01208">
    <property type="entry name" value="G5"/>
    <property type="match status" value="1"/>
</dbReference>
<dbReference type="SUPFAM" id="SSF51261">
    <property type="entry name" value="Duplicated hybrid motif"/>
    <property type="match status" value="1"/>
</dbReference>
<dbReference type="KEGG" id="pchi:PC41400_01955"/>
<name>A0A410WQA8_9BACL</name>
<dbReference type="PROSITE" id="PS51109">
    <property type="entry name" value="G5"/>
    <property type="match status" value="1"/>
</dbReference>
<gene>
    <name evidence="4" type="ORF">M5X16_27650</name>
    <name evidence="5" type="ORF">PC41400_01955</name>
</gene>
<feature type="domain" description="LysM" evidence="3">
    <location>
        <begin position="246"/>
        <end position="290"/>
    </location>
</feature>
<protein>
    <submittedName>
        <fullName evidence="4">M23 family metallopeptidase</fullName>
    </submittedName>
    <submittedName>
        <fullName evidence="5">M23 family peptidase</fullName>
    </submittedName>
</protein>
<dbReference type="PANTHER" id="PTHR21666:SF270">
    <property type="entry name" value="MUREIN HYDROLASE ACTIVATOR ENVC"/>
    <property type="match status" value="1"/>
</dbReference>
<dbReference type="InterPro" id="IPR016047">
    <property type="entry name" value="M23ase_b-sheet_dom"/>
</dbReference>
<organism evidence="5 6">
    <name type="scientific">Paenibacillus chitinolyticus</name>
    <dbReference type="NCBI Taxonomy" id="79263"/>
    <lineage>
        <taxon>Bacteria</taxon>
        <taxon>Bacillati</taxon>
        <taxon>Bacillota</taxon>
        <taxon>Bacilli</taxon>
        <taxon>Bacillales</taxon>
        <taxon>Paenibacillaceae</taxon>
        <taxon>Paenibacillus</taxon>
    </lineage>
</organism>
<dbReference type="Pfam" id="PF01551">
    <property type="entry name" value="Peptidase_M23"/>
    <property type="match status" value="1"/>
</dbReference>
<dbReference type="GO" id="GO:0004222">
    <property type="term" value="F:metalloendopeptidase activity"/>
    <property type="evidence" value="ECO:0007669"/>
    <property type="project" value="TreeGrafter"/>
</dbReference>
<keyword evidence="1" id="KW-0732">Signal</keyword>
<reference evidence="4 7" key="2">
    <citation type="submission" date="2022-05" db="EMBL/GenBank/DDBJ databases">
        <title>Genome Sequencing of Bee-Associated Microbes.</title>
        <authorList>
            <person name="Dunlap C."/>
        </authorList>
    </citation>
    <scope>NUCLEOTIDE SEQUENCE [LARGE SCALE GENOMIC DNA]</scope>
    <source>
        <strain evidence="4 7">NRRL B-23120</strain>
    </source>
</reference>
<dbReference type="OrthoDB" id="9805799at2"/>
<dbReference type="InterPro" id="IPR018392">
    <property type="entry name" value="LysM"/>
</dbReference>
<feature type="domain" description="G5" evidence="2">
    <location>
        <begin position="297"/>
        <end position="377"/>
    </location>
</feature>
<reference evidence="5 6" key="1">
    <citation type="submission" date="2018-01" db="EMBL/GenBank/DDBJ databases">
        <title>The whole genome sequencing and assembly of Paenibacillus chitinolyticus KCCM 41400 strain.</title>
        <authorList>
            <person name="Kim J.-Y."/>
            <person name="Park M.-K."/>
            <person name="Lee Y.-J."/>
            <person name="Yi H."/>
            <person name="Bahn Y.-S."/>
            <person name="Kim J.F."/>
            <person name="Lee D.-W."/>
        </authorList>
    </citation>
    <scope>NUCLEOTIDE SEQUENCE [LARGE SCALE GENOMIC DNA]</scope>
    <source>
        <strain evidence="5 6">KCCM 41400</strain>
    </source>
</reference>
<accession>A0A410WQA8</accession>
<dbReference type="InterPro" id="IPR011055">
    <property type="entry name" value="Dup_hybrid_motif"/>
</dbReference>
<dbReference type="InterPro" id="IPR011098">
    <property type="entry name" value="G5_dom"/>
</dbReference>
<dbReference type="Proteomes" id="UP001527202">
    <property type="component" value="Unassembled WGS sequence"/>
</dbReference>
<sequence>MKGFKAVDWARKLWNQSRAQWHSLTGNKAEPSTELAAGPAGRGKGFFLYSVSSIAIVGFLTVSGQQYVKANLADIYPVKVGQETLGYISSKEVLQEYKQEREEKLGKQYPDVHMALPDIEEPKPEKAFMKKTDDGKVLALLDEKLKPIASGVELVIEGKTYAIVKDQATADRVLAEIKKPFEQKEKESKVAVLSADGSPSAAPTTVEKVEFVQQVKTEEAVDIQPQDVMKPEELIAKIKTGGVQPTKYTVVAGDCVGCIAQKLNIPKQVIYDKNPWIHDDMIREGDVLDLTVIQPDLSVKTVEKMVENEDVHFETEVETDPTMKEGIVETISPGKNGLKQVTYELTKINGQLTDEKIVGEDIVEQPVTEKVRKGTKVVKGEGTGTFAWPVLSPSITSTFGTRWGKMHKGIDIVGNHTIMAADNGKVVSAGYKSDYGNYVLIDHMNGYETMYAHMSKVETTAGTIVEKGEQIGVMGSTGDSTGVHLHFEIHKGGGLENPLKYLNR</sequence>
<dbReference type="Proteomes" id="UP000288943">
    <property type="component" value="Chromosome"/>
</dbReference>
<dbReference type="InterPro" id="IPR036779">
    <property type="entry name" value="LysM_dom_sf"/>
</dbReference>
<keyword evidence="7" id="KW-1185">Reference proteome</keyword>
<dbReference type="EMBL" id="JAMDMJ010000045">
    <property type="protein sequence ID" value="MCY9599525.1"/>
    <property type="molecule type" value="Genomic_DNA"/>
</dbReference>
<dbReference type="PROSITE" id="PS51782">
    <property type="entry name" value="LYSM"/>
    <property type="match status" value="1"/>
</dbReference>
<dbReference type="Pfam" id="PF07501">
    <property type="entry name" value="G5"/>
    <property type="match status" value="1"/>
</dbReference>
<dbReference type="CDD" id="cd12797">
    <property type="entry name" value="M23_peptidase"/>
    <property type="match status" value="1"/>
</dbReference>
<dbReference type="Gene3D" id="2.70.70.10">
    <property type="entry name" value="Glucose Permease (Domain IIA)"/>
    <property type="match status" value="1"/>
</dbReference>